<sequence>MANIVASMFVSLDGVIEDPKWTFRFTNEESQKYKFDELFDCSALLLGRRTYQGFAASWPSMQGTGAYGERMNSLPKFVVSTTLSEMEWNASLLTGDLTEAVSRLKQQSGQDVLIFGSGELVHSLMSLDLIDEYRLMVFPIVVGRGKRLFREGSGMKALKLIDTRTFSSGVVVLTYRPERP</sequence>
<proteinExistence type="predicted"/>
<dbReference type="RefSeq" id="WP_112425929.1">
    <property type="nucleotide sequence ID" value="NZ_MCIF01000002.1"/>
</dbReference>
<accession>A0A328VBS6</accession>
<evidence type="ECO:0000259" key="1">
    <source>
        <dbReference type="Pfam" id="PF01872"/>
    </source>
</evidence>
<dbReference type="Pfam" id="PF01872">
    <property type="entry name" value="RibD_C"/>
    <property type="match status" value="1"/>
</dbReference>
<dbReference type="GO" id="GO:0009231">
    <property type="term" value="P:riboflavin biosynthetic process"/>
    <property type="evidence" value="ECO:0007669"/>
    <property type="project" value="InterPro"/>
</dbReference>
<dbReference type="InterPro" id="IPR050765">
    <property type="entry name" value="Riboflavin_Biosynth_HTPR"/>
</dbReference>
<feature type="domain" description="Bacterial bifunctional deaminase-reductase C-terminal" evidence="1">
    <location>
        <begin position="4"/>
        <end position="172"/>
    </location>
</feature>
<organism evidence="2 3">
    <name type="scientific">Thermogemmatispora tikiterensis</name>
    <dbReference type="NCBI Taxonomy" id="1825093"/>
    <lineage>
        <taxon>Bacteria</taxon>
        <taxon>Bacillati</taxon>
        <taxon>Chloroflexota</taxon>
        <taxon>Ktedonobacteria</taxon>
        <taxon>Thermogemmatisporales</taxon>
        <taxon>Thermogemmatisporaceae</taxon>
        <taxon>Thermogemmatispora</taxon>
    </lineage>
</organism>
<dbReference type="OrthoDB" id="195113at2"/>
<dbReference type="SUPFAM" id="SSF53597">
    <property type="entry name" value="Dihydrofolate reductase-like"/>
    <property type="match status" value="1"/>
</dbReference>
<dbReference type="GO" id="GO:0008703">
    <property type="term" value="F:5-amino-6-(5-phosphoribosylamino)uracil reductase activity"/>
    <property type="evidence" value="ECO:0007669"/>
    <property type="project" value="InterPro"/>
</dbReference>
<dbReference type="AlphaFoldDB" id="A0A328VBS6"/>
<dbReference type="InterPro" id="IPR002734">
    <property type="entry name" value="RibDG_C"/>
</dbReference>
<evidence type="ECO:0000313" key="2">
    <source>
        <dbReference type="EMBL" id="RAQ94211.1"/>
    </source>
</evidence>
<dbReference type="InterPro" id="IPR024072">
    <property type="entry name" value="DHFR-like_dom_sf"/>
</dbReference>
<name>A0A328VBS6_9CHLR</name>
<dbReference type="Gene3D" id="3.40.430.10">
    <property type="entry name" value="Dihydrofolate Reductase, subunit A"/>
    <property type="match status" value="1"/>
</dbReference>
<dbReference type="PANTHER" id="PTHR38011:SF11">
    <property type="entry name" value="2,5-DIAMINO-6-RIBOSYLAMINO-4(3H)-PYRIMIDINONE 5'-PHOSPHATE REDUCTASE"/>
    <property type="match status" value="1"/>
</dbReference>
<dbReference type="EMBL" id="MCIF01000002">
    <property type="protein sequence ID" value="RAQ94211.1"/>
    <property type="molecule type" value="Genomic_DNA"/>
</dbReference>
<evidence type="ECO:0000313" key="3">
    <source>
        <dbReference type="Proteomes" id="UP000248706"/>
    </source>
</evidence>
<keyword evidence="3" id="KW-1185">Reference proteome</keyword>
<dbReference type="Proteomes" id="UP000248706">
    <property type="component" value="Unassembled WGS sequence"/>
</dbReference>
<dbReference type="PANTHER" id="PTHR38011">
    <property type="entry name" value="DIHYDROFOLATE REDUCTASE FAMILY PROTEIN (AFU_ORTHOLOGUE AFUA_8G06820)"/>
    <property type="match status" value="1"/>
</dbReference>
<protein>
    <submittedName>
        <fullName evidence="2">Pyrimidine reductase</fullName>
    </submittedName>
</protein>
<comment type="caution">
    <text evidence="2">The sequence shown here is derived from an EMBL/GenBank/DDBJ whole genome shotgun (WGS) entry which is preliminary data.</text>
</comment>
<reference evidence="2 3" key="1">
    <citation type="submission" date="2016-08" db="EMBL/GenBank/DDBJ databases">
        <title>Analysis of Carbohydrate Active Enzymes in Thermogemmatispora T81 Reveals Carbohydrate Degradation Ability.</title>
        <authorList>
            <person name="Tomazini A."/>
            <person name="Lal S."/>
            <person name="Stott M."/>
            <person name="Henrissat B."/>
            <person name="Polikarpov I."/>
            <person name="Sparling R."/>
            <person name="Levin D.B."/>
        </authorList>
    </citation>
    <scope>NUCLEOTIDE SEQUENCE [LARGE SCALE GENOMIC DNA]</scope>
    <source>
        <strain evidence="2 3">T81</strain>
    </source>
</reference>
<gene>
    <name evidence="2" type="ORF">A4R35_01615</name>
</gene>